<evidence type="ECO:0000313" key="5">
    <source>
        <dbReference type="Proteomes" id="UP000016935"/>
    </source>
</evidence>
<dbReference type="Pfam" id="PF16761">
    <property type="entry name" value="Clr2_transil"/>
    <property type="match status" value="1"/>
</dbReference>
<dbReference type="InterPro" id="IPR018839">
    <property type="entry name" value="Tscrpt-silencing_Clr2_C"/>
</dbReference>
<feature type="compositionally biased region" description="Low complexity" evidence="1">
    <location>
        <begin position="651"/>
        <end position="666"/>
    </location>
</feature>
<feature type="domain" description="Cryptic loci regulator 2 C-terminal" evidence="2">
    <location>
        <begin position="400"/>
        <end position="523"/>
    </location>
</feature>
<dbReference type="PANTHER" id="PTHR38046:SF1">
    <property type="entry name" value="CRYPTIC LOCI REGULATOR 2"/>
    <property type="match status" value="1"/>
</dbReference>
<feature type="region of interest" description="Disordered" evidence="1">
    <location>
        <begin position="642"/>
        <end position="692"/>
    </location>
</feature>
<name>R0J3A2_EXST2</name>
<proteinExistence type="predicted"/>
<dbReference type="GeneID" id="19396176"/>
<evidence type="ECO:0000259" key="3">
    <source>
        <dbReference type="Pfam" id="PF16761"/>
    </source>
</evidence>
<dbReference type="GO" id="GO:0031934">
    <property type="term" value="C:mating-type region heterochromatin"/>
    <property type="evidence" value="ECO:0007669"/>
    <property type="project" value="TreeGrafter"/>
</dbReference>
<dbReference type="RefSeq" id="XP_008020658.1">
    <property type="nucleotide sequence ID" value="XM_008022467.1"/>
</dbReference>
<accession>R0J3A2</accession>
<evidence type="ECO:0000259" key="2">
    <source>
        <dbReference type="Pfam" id="PF10383"/>
    </source>
</evidence>
<evidence type="ECO:0008006" key="6">
    <source>
        <dbReference type="Google" id="ProtNLM"/>
    </source>
</evidence>
<evidence type="ECO:0000256" key="1">
    <source>
        <dbReference type="SAM" id="MobiDB-lite"/>
    </source>
</evidence>
<sequence length="714" mass="79286">MAPGRVTVRLNPGCSDGDPLHVPPPGAYTHVSPPTLYLEKIAQAWMEQRGEAHPGVQYILEALPAGYTMWHRPRPSDPKCVDKYLFGHPSHKRFDSPNRFFPHFHYLMNNAGNSIGCPCTVCRGNSGLLPRASPNSSCVRSSGTASRRSSTASAPLPRRPNSDHRAQLAPAVPVRPMAQGRPKKLSPGLDIGNVDQDGTPDVYRNLIDKLRSHNYVDQAIQEPLSPDWRAEQDSLPKLLHTLKSQDQWVPRNGDIVLFVRNLPDGLTLARNDVTDEVQLYDAHNNRFLHTPQWEAGLVTQAAPGPAITDISEPNTNLSVSRSGLKVEPVPNPNNPDKTLSKRYKHVSLRQARPFFLWQELLHSDQDQWHPSIKNALALTSTLSLMGKHRFRGTWPNATIYCHGIFIGPEMLVIGDTVRLLPSTRLGQAVCTDILSIRSIRLKWSSLDKASNNDYDQGRPYNSEIMIYGSAYTSDASRSNHQWASDQDVESPKAADGYGSFYPLHPPDKELAVPYARVVGRLYERSAMEHFLGPGSDDLLNLDLGREALIEARAFSRKNDERIAQSPNATWYWGDNRADALSLRTLNGLDVSKFDPERDVKTLRKQYRIIDGADDGAQDGDSKAALDNASCGRGLRRFMAPALPAQTTTHTSSAKQDSSSASIPSDDGPLITSKKRPYVIDLDGDGSDDEIRQHTRIVDDRDLPKKKAKVFVVID</sequence>
<dbReference type="Pfam" id="PF10383">
    <property type="entry name" value="Clr2"/>
    <property type="match status" value="1"/>
</dbReference>
<dbReference type="PANTHER" id="PTHR38046">
    <property type="entry name" value="CRYPTIC LOCI REGULATOR 2"/>
    <property type="match status" value="1"/>
</dbReference>
<dbReference type="Proteomes" id="UP000016935">
    <property type="component" value="Unassembled WGS sequence"/>
</dbReference>
<keyword evidence="5" id="KW-1185">Reference proteome</keyword>
<gene>
    <name evidence="4" type="ORF">SETTUDRAFT_133045</name>
</gene>
<reference evidence="4 5" key="2">
    <citation type="journal article" date="2013" name="PLoS Genet.">
        <title>Comparative genome structure, secondary metabolite, and effector coding capacity across Cochliobolus pathogens.</title>
        <authorList>
            <person name="Condon B.J."/>
            <person name="Leng Y."/>
            <person name="Wu D."/>
            <person name="Bushley K.E."/>
            <person name="Ohm R.A."/>
            <person name="Otillar R."/>
            <person name="Martin J."/>
            <person name="Schackwitz W."/>
            <person name="Grimwood J."/>
            <person name="MohdZainudin N."/>
            <person name="Xue C."/>
            <person name="Wang R."/>
            <person name="Manning V.A."/>
            <person name="Dhillon B."/>
            <person name="Tu Z.J."/>
            <person name="Steffenson B.J."/>
            <person name="Salamov A."/>
            <person name="Sun H."/>
            <person name="Lowry S."/>
            <person name="LaButti K."/>
            <person name="Han J."/>
            <person name="Copeland A."/>
            <person name="Lindquist E."/>
            <person name="Barry K."/>
            <person name="Schmutz J."/>
            <person name="Baker S.E."/>
            <person name="Ciuffetti L.M."/>
            <person name="Grigoriev I.V."/>
            <person name="Zhong S."/>
            <person name="Turgeon B.G."/>
        </authorList>
    </citation>
    <scope>NUCLEOTIDE SEQUENCE [LARGE SCALE GENOMIC DNA]</scope>
    <source>
        <strain evidence="5">28A</strain>
    </source>
</reference>
<dbReference type="STRING" id="671987.R0J3A2"/>
<dbReference type="GO" id="GO:0070824">
    <property type="term" value="C:SHREC complex"/>
    <property type="evidence" value="ECO:0007669"/>
    <property type="project" value="InterPro"/>
</dbReference>
<dbReference type="GO" id="GO:0033553">
    <property type="term" value="C:rDNA heterochromatin"/>
    <property type="evidence" value="ECO:0007669"/>
    <property type="project" value="TreeGrafter"/>
</dbReference>
<protein>
    <recommendedName>
        <fullName evidence="6">Cryptic loci regulator 2 N-terminal domain-containing protein</fullName>
    </recommendedName>
</protein>
<organism evidence="4 5">
    <name type="scientific">Exserohilum turcicum (strain 28A)</name>
    <name type="common">Northern leaf blight fungus</name>
    <name type="synonym">Setosphaeria turcica</name>
    <dbReference type="NCBI Taxonomy" id="671987"/>
    <lineage>
        <taxon>Eukaryota</taxon>
        <taxon>Fungi</taxon>
        <taxon>Dikarya</taxon>
        <taxon>Ascomycota</taxon>
        <taxon>Pezizomycotina</taxon>
        <taxon>Dothideomycetes</taxon>
        <taxon>Pleosporomycetidae</taxon>
        <taxon>Pleosporales</taxon>
        <taxon>Pleosporineae</taxon>
        <taxon>Pleosporaceae</taxon>
        <taxon>Exserohilum</taxon>
    </lineage>
</organism>
<dbReference type="InterPro" id="IPR031915">
    <property type="entry name" value="Clr2_N"/>
</dbReference>
<evidence type="ECO:0000313" key="4">
    <source>
        <dbReference type="EMBL" id="EOA91450.1"/>
    </source>
</evidence>
<dbReference type="HOGENOM" id="CLU_012433_1_0_1"/>
<feature type="region of interest" description="Disordered" evidence="1">
    <location>
        <begin position="131"/>
        <end position="196"/>
    </location>
</feature>
<feature type="compositionally biased region" description="Low complexity" evidence="1">
    <location>
        <begin position="140"/>
        <end position="156"/>
    </location>
</feature>
<dbReference type="GO" id="GO:0030466">
    <property type="term" value="P:silent mating-type cassette heterochromatin formation"/>
    <property type="evidence" value="ECO:0007669"/>
    <property type="project" value="TreeGrafter"/>
</dbReference>
<reference evidence="4 5" key="1">
    <citation type="journal article" date="2012" name="PLoS Pathog.">
        <title>Diverse lifestyles and strategies of plant pathogenesis encoded in the genomes of eighteen Dothideomycetes fungi.</title>
        <authorList>
            <person name="Ohm R.A."/>
            <person name="Feau N."/>
            <person name="Henrissat B."/>
            <person name="Schoch C.L."/>
            <person name="Horwitz B.A."/>
            <person name="Barry K.W."/>
            <person name="Condon B.J."/>
            <person name="Copeland A.C."/>
            <person name="Dhillon B."/>
            <person name="Glaser F."/>
            <person name="Hesse C.N."/>
            <person name="Kosti I."/>
            <person name="LaButti K."/>
            <person name="Lindquist E.A."/>
            <person name="Lucas S."/>
            <person name="Salamov A.A."/>
            <person name="Bradshaw R.E."/>
            <person name="Ciuffetti L."/>
            <person name="Hamelin R.C."/>
            <person name="Kema G.H.J."/>
            <person name="Lawrence C."/>
            <person name="Scott J.A."/>
            <person name="Spatafora J.W."/>
            <person name="Turgeon B.G."/>
            <person name="de Wit P.J.G.M."/>
            <person name="Zhong S."/>
            <person name="Goodwin S.B."/>
            <person name="Grigoriev I.V."/>
        </authorList>
    </citation>
    <scope>NUCLEOTIDE SEQUENCE [LARGE SCALE GENOMIC DNA]</scope>
    <source>
        <strain evidence="5">28A</strain>
    </source>
</reference>
<feature type="domain" description="Cryptic loci regulator 2 N-terminal" evidence="3">
    <location>
        <begin position="58"/>
        <end position="122"/>
    </location>
</feature>
<dbReference type="OrthoDB" id="438224at2759"/>
<dbReference type="AlphaFoldDB" id="R0J3A2"/>
<dbReference type="InterPro" id="IPR038986">
    <property type="entry name" value="Clr2"/>
</dbReference>
<dbReference type="EMBL" id="KB908481">
    <property type="protein sequence ID" value="EOA91450.1"/>
    <property type="molecule type" value="Genomic_DNA"/>
</dbReference>
<dbReference type="eggNOG" id="ENOG502SWDM">
    <property type="taxonomic scope" value="Eukaryota"/>
</dbReference>